<evidence type="ECO:0000313" key="2">
    <source>
        <dbReference type="EMBL" id="PLW29127.1"/>
    </source>
</evidence>
<proteinExistence type="predicted"/>
<comment type="caution">
    <text evidence="1">The sequence shown here is derived from an EMBL/GenBank/DDBJ whole genome shotgun (WGS) entry which is preliminary data.</text>
</comment>
<evidence type="ECO:0000313" key="3">
    <source>
        <dbReference type="Proteomes" id="UP000235392"/>
    </source>
</evidence>
<reference evidence="1 3" key="1">
    <citation type="submission" date="2017-11" db="EMBL/GenBank/DDBJ databases">
        <title>De novo assembly and phasing of dikaryotic genomes from two isolates of Puccinia coronata f. sp. avenae, the causal agent of oat crown rust.</title>
        <authorList>
            <person name="Miller M.E."/>
            <person name="Zhang Y."/>
            <person name="Omidvar V."/>
            <person name="Sperschneider J."/>
            <person name="Schwessinger B."/>
            <person name="Raley C."/>
            <person name="Palmer J.M."/>
            <person name="Garnica D."/>
            <person name="Upadhyaya N."/>
            <person name="Rathjen J."/>
            <person name="Taylor J.M."/>
            <person name="Park R.F."/>
            <person name="Dodds P.N."/>
            <person name="Hirsch C.D."/>
            <person name="Kianian S.F."/>
            <person name="Figueroa M."/>
        </authorList>
    </citation>
    <scope>NUCLEOTIDE SEQUENCE [LARGE SCALE GENOMIC DNA]</scope>
    <source>
        <strain evidence="1">12SD80</strain>
    </source>
</reference>
<name>A0A2N5S744_9BASI</name>
<dbReference type="Proteomes" id="UP000235392">
    <property type="component" value="Unassembled WGS sequence"/>
</dbReference>
<evidence type="ECO:0000313" key="1">
    <source>
        <dbReference type="EMBL" id="PLW09039.1"/>
    </source>
</evidence>
<protein>
    <submittedName>
        <fullName evidence="1">Uncharacterized protein</fullName>
    </submittedName>
</protein>
<accession>A0A2N5S744</accession>
<dbReference type="AlphaFoldDB" id="A0A2N5S744"/>
<gene>
    <name evidence="2" type="ORF">PCASD_16003</name>
    <name evidence="1" type="ORF">PCASD_23172</name>
</gene>
<organism evidence="1 3">
    <name type="scientific">Puccinia coronata f. sp. avenae</name>
    <dbReference type="NCBI Taxonomy" id="200324"/>
    <lineage>
        <taxon>Eukaryota</taxon>
        <taxon>Fungi</taxon>
        <taxon>Dikarya</taxon>
        <taxon>Basidiomycota</taxon>
        <taxon>Pucciniomycotina</taxon>
        <taxon>Pucciniomycetes</taxon>
        <taxon>Pucciniales</taxon>
        <taxon>Pucciniaceae</taxon>
        <taxon>Puccinia</taxon>
    </lineage>
</organism>
<sequence>MVNPEQTQPRNQGYHSLRVCDEYSTGFSKCLTFRLVGATGRLMGVHGSVFPQPDDFSLILMYGSGVTLEGFQEHSSLVRETSVRETVPFLSPTHLIHSVVAWYNARIRTAGTDAPAAAKRSSTPVNAPIP</sequence>
<dbReference type="EMBL" id="PGCI01000341">
    <property type="protein sequence ID" value="PLW29127.1"/>
    <property type="molecule type" value="Genomic_DNA"/>
</dbReference>
<dbReference type="EMBL" id="PGCI01001030">
    <property type="protein sequence ID" value="PLW09039.1"/>
    <property type="molecule type" value="Genomic_DNA"/>
</dbReference>